<accession>A0A953L786</accession>
<dbReference type="InterPro" id="IPR003029">
    <property type="entry name" value="S1_domain"/>
</dbReference>
<keyword evidence="8" id="KW-1185">Reference proteome</keyword>
<dbReference type="PANTHER" id="PTHR30001:SF0">
    <property type="entry name" value="RIBONUCLEASE G"/>
    <property type="match status" value="1"/>
</dbReference>
<evidence type="ECO:0000259" key="6">
    <source>
        <dbReference type="PROSITE" id="PS50126"/>
    </source>
</evidence>
<sequence>MEKELIINSNNKKVDVAILEDKKLVEYHQQDSDSKIVVGDIYLGRVKKLVPGLNAAFLDIGYSKDAFLHYSDLGPKLPSVKKFTNKATSGHNTTWRLNDYDLNEEIIKTGRIDEVLKKKGLLLVQILKEPISTKGPRLTCEITIPGRLLVLVPFSNIVTISKKVSSNDERKRLKVLIESIKPANFGVILRTAAEGKKAADLHEELNELLENWKKMFQNMIKNRKVGKLLSELDMTESLIRDILTDDFTRIAVNDKDLYGNIKKFLDHAIPEKAKIVQMYNGRQAIFDTFGITKQIKASFGKTSTMNSGAYLVIEHTEAMHVIDVNSGPKVSTQNQQDAVLKVNMEAAKEIARQLRLRDIGGLIIIDFIDMRKYEHRKALFHQMREFMSPDHAQHTILPLSKFGLMQITRQRVRPEVKIATAEVCPSCNGTGKINSTILTIDELERDLEYVIKLRPNTRFEVKIHPFLFAYLKKGFPSRQMNWFMKYKKWIKIQPDQNLPINQYKFFDSQGEEINMEIGD</sequence>
<keyword evidence="4" id="KW-0460">Magnesium</keyword>
<evidence type="ECO:0000256" key="4">
    <source>
        <dbReference type="ARBA" id="ARBA00022842"/>
    </source>
</evidence>
<dbReference type="GO" id="GO:0005737">
    <property type="term" value="C:cytoplasm"/>
    <property type="evidence" value="ECO:0007669"/>
    <property type="project" value="TreeGrafter"/>
</dbReference>
<dbReference type="InterPro" id="IPR019307">
    <property type="entry name" value="RNA-bd_AU-1/RNase_E/G"/>
</dbReference>
<dbReference type="GO" id="GO:0003723">
    <property type="term" value="F:RNA binding"/>
    <property type="evidence" value="ECO:0007669"/>
    <property type="project" value="UniProtKB-KW"/>
</dbReference>
<comment type="caution">
    <text evidence="7">The sequence shown here is derived from an EMBL/GenBank/DDBJ whole genome shotgun (WGS) entry which is preliminary data.</text>
</comment>
<keyword evidence="2" id="KW-0479">Metal-binding</keyword>
<dbReference type="PROSITE" id="PS50126">
    <property type="entry name" value="S1"/>
    <property type="match status" value="1"/>
</dbReference>
<dbReference type="GO" id="GO:0004540">
    <property type="term" value="F:RNA nuclease activity"/>
    <property type="evidence" value="ECO:0007669"/>
    <property type="project" value="InterPro"/>
</dbReference>
<evidence type="ECO:0000256" key="3">
    <source>
        <dbReference type="ARBA" id="ARBA00022801"/>
    </source>
</evidence>
<organism evidence="7 8">
    <name type="scientific">Membranihabitans marinus</name>
    <dbReference type="NCBI Taxonomy" id="1227546"/>
    <lineage>
        <taxon>Bacteria</taxon>
        <taxon>Pseudomonadati</taxon>
        <taxon>Bacteroidota</taxon>
        <taxon>Saprospiria</taxon>
        <taxon>Saprospirales</taxon>
        <taxon>Saprospiraceae</taxon>
        <taxon>Membranihabitans</taxon>
    </lineage>
</organism>
<dbReference type="AlphaFoldDB" id="A0A953L786"/>
<dbReference type="GO" id="GO:0046872">
    <property type="term" value="F:metal ion binding"/>
    <property type="evidence" value="ECO:0007669"/>
    <property type="project" value="UniProtKB-KW"/>
</dbReference>
<dbReference type="CDD" id="cd04453">
    <property type="entry name" value="S1_RNase_E"/>
    <property type="match status" value="1"/>
</dbReference>
<dbReference type="Pfam" id="PF10150">
    <property type="entry name" value="RNase_E_G"/>
    <property type="match status" value="1"/>
</dbReference>
<dbReference type="GO" id="GO:0006364">
    <property type="term" value="P:rRNA processing"/>
    <property type="evidence" value="ECO:0007669"/>
    <property type="project" value="TreeGrafter"/>
</dbReference>
<reference evidence="7" key="1">
    <citation type="submission" date="2021-06" db="EMBL/GenBank/DDBJ databases">
        <title>44 bacteria genomes isolated from Dapeng, Shenzhen.</title>
        <authorList>
            <person name="Zheng W."/>
            <person name="Yu S."/>
            <person name="Huang Y."/>
        </authorList>
    </citation>
    <scope>NUCLEOTIDE SEQUENCE</scope>
    <source>
        <strain evidence="7">DP5N28-2</strain>
    </source>
</reference>
<proteinExistence type="predicted"/>
<keyword evidence="5" id="KW-0694">RNA-binding</keyword>
<dbReference type="GO" id="GO:0016787">
    <property type="term" value="F:hydrolase activity"/>
    <property type="evidence" value="ECO:0007669"/>
    <property type="project" value="UniProtKB-KW"/>
</dbReference>
<evidence type="ECO:0000313" key="7">
    <source>
        <dbReference type="EMBL" id="MBY5958467.1"/>
    </source>
</evidence>
<dbReference type="SMART" id="SM00316">
    <property type="entry name" value="S1"/>
    <property type="match status" value="1"/>
</dbReference>
<protein>
    <submittedName>
        <fullName evidence="7">Rne/Rng family ribonuclease</fullName>
    </submittedName>
</protein>
<gene>
    <name evidence="7" type="ORF">KUV50_10010</name>
</gene>
<dbReference type="RefSeq" id="WP_222580007.1">
    <property type="nucleotide sequence ID" value="NZ_JAHVHU010000009.1"/>
</dbReference>
<dbReference type="SUPFAM" id="SSF50249">
    <property type="entry name" value="Nucleic acid-binding proteins"/>
    <property type="match status" value="1"/>
</dbReference>
<name>A0A953L786_9BACT</name>
<evidence type="ECO:0000256" key="1">
    <source>
        <dbReference type="ARBA" id="ARBA00001946"/>
    </source>
</evidence>
<comment type="cofactor">
    <cofactor evidence="1">
        <name>Mg(2+)</name>
        <dbReference type="ChEBI" id="CHEBI:18420"/>
    </cofactor>
</comment>
<dbReference type="InterPro" id="IPR004659">
    <property type="entry name" value="RNase_E/G"/>
</dbReference>
<dbReference type="EMBL" id="JAHVHU010000009">
    <property type="protein sequence ID" value="MBY5958467.1"/>
    <property type="molecule type" value="Genomic_DNA"/>
</dbReference>
<dbReference type="InterPro" id="IPR012340">
    <property type="entry name" value="NA-bd_OB-fold"/>
</dbReference>
<evidence type="ECO:0000313" key="8">
    <source>
        <dbReference type="Proteomes" id="UP000753961"/>
    </source>
</evidence>
<dbReference type="Gene3D" id="2.40.50.140">
    <property type="entry name" value="Nucleic acid-binding proteins"/>
    <property type="match status" value="1"/>
</dbReference>
<keyword evidence="3" id="KW-0378">Hydrolase</keyword>
<dbReference type="Gene3D" id="3.40.1260.20">
    <property type="entry name" value="Ribonuclease E, catalytic domain"/>
    <property type="match status" value="1"/>
</dbReference>
<dbReference type="PANTHER" id="PTHR30001">
    <property type="entry name" value="RIBONUCLEASE"/>
    <property type="match status" value="1"/>
</dbReference>
<evidence type="ECO:0000256" key="5">
    <source>
        <dbReference type="ARBA" id="ARBA00022884"/>
    </source>
</evidence>
<dbReference type="NCBIfam" id="TIGR00757">
    <property type="entry name" value="RNaseEG"/>
    <property type="match status" value="1"/>
</dbReference>
<dbReference type="Proteomes" id="UP000753961">
    <property type="component" value="Unassembled WGS sequence"/>
</dbReference>
<evidence type="ECO:0000256" key="2">
    <source>
        <dbReference type="ARBA" id="ARBA00022723"/>
    </source>
</evidence>
<feature type="domain" description="S1 motif" evidence="6">
    <location>
        <begin position="39"/>
        <end position="117"/>
    </location>
</feature>